<evidence type="ECO:0000313" key="2">
    <source>
        <dbReference type="EMBL" id="SFC13663.1"/>
    </source>
</evidence>
<keyword evidence="3" id="KW-1185">Reference proteome</keyword>
<dbReference type="RefSeq" id="WP_090972767.1">
    <property type="nucleotide sequence ID" value="NZ_FOLL01000005.1"/>
</dbReference>
<protein>
    <recommendedName>
        <fullName evidence="4">Dynamin family protein</fullName>
    </recommendedName>
</protein>
<gene>
    <name evidence="2" type="ORF">SAMN05421747_10525</name>
</gene>
<organism evidence="2 3">
    <name type="scientific">Parapedobacter composti</name>
    <dbReference type="NCBI Taxonomy" id="623281"/>
    <lineage>
        <taxon>Bacteria</taxon>
        <taxon>Pseudomonadati</taxon>
        <taxon>Bacteroidota</taxon>
        <taxon>Sphingobacteriia</taxon>
        <taxon>Sphingobacteriales</taxon>
        <taxon>Sphingobacteriaceae</taxon>
        <taxon>Parapedobacter</taxon>
    </lineage>
</organism>
<keyword evidence="1" id="KW-1133">Transmembrane helix</keyword>
<dbReference type="OrthoDB" id="9820677at2"/>
<name>A0A1I1GWW8_9SPHI</name>
<evidence type="ECO:0000313" key="3">
    <source>
        <dbReference type="Proteomes" id="UP000199577"/>
    </source>
</evidence>
<dbReference type="AlphaFoldDB" id="A0A1I1GWW8"/>
<accession>A0A1I1GWW8</accession>
<sequence>MEIVLSQVFIGRFQKAADSLLSLMQSYPGMEMGHHLHSHLATLRGHARERVAFPVEVILLDSPQEEQARWLLHFLQLDQAQYADLTEAVSQAERRFTFHAQPVADGNTAFAYRVYTSAHFPVRDTGSIRPTMKLALWFGRENPPADELEPIQLRLAAEGGVLVHAFESGSPLLHHMDDLRVLARPLDQLPETLGMLIEQQKLQECMPLVYGMGLVQGLERISEAFDQFVAQQEKDIRTKKFNAQQDINAVKQDEKLNLRDLFQQLKSNLQRDFNEFERGINDQLQRMGQKYNSQSLMAAVERQVMQVQQLEEENFAGALRMRLPAGTKEQLQRTITQSLRSQIDQDLFSLKEFLKHESTETQQQLARHQVEFSYQPRMQLNLSRIQGNMQEYILFQQKYETEKKKLQFFDYSRAAMGPILGLGSLFMLSALMGFNIRRLISGGNKYLTIPILVAVCGYSLYKFIQNTKARRLHEYDAELNRMRESLIGESKSMIRKVTDEWGRELSTAIREELNGMVNQLDSAFAAAAEEHKEKIQQSQRSVQRRIQGLEQRERGHQAAIKNKDAFDRSLAQFKGEIYQQYHQTLAKL</sequence>
<dbReference type="STRING" id="623281.SAMN05421747_10525"/>
<dbReference type="Proteomes" id="UP000199577">
    <property type="component" value="Unassembled WGS sequence"/>
</dbReference>
<feature type="transmembrane region" description="Helical" evidence="1">
    <location>
        <begin position="415"/>
        <end position="434"/>
    </location>
</feature>
<reference evidence="2 3" key="1">
    <citation type="submission" date="2016-10" db="EMBL/GenBank/DDBJ databases">
        <authorList>
            <person name="de Groot N.N."/>
        </authorList>
    </citation>
    <scope>NUCLEOTIDE SEQUENCE [LARGE SCALE GENOMIC DNA]</scope>
    <source>
        <strain evidence="2 3">DSM 22900</strain>
    </source>
</reference>
<evidence type="ECO:0000256" key="1">
    <source>
        <dbReference type="SAM" id="Phobius"/>
    </source>
</evidence>
<keyword evidence="1" id="KW-0472">Membrane</keyword>
<keyword evidence="1" id="KW-0812">Transmembrane</keyword>
<proteinExistence type="predicted"/>
<dbReference type="EMBL" id="FOLL01000005">
    <property type="protein sequence ID" value="SFC13663.1"/>
    <property type="molecule type" value="Genomic_DNA"/>
</dbReference>
<evidence type="ECO:0008006" key="4">
    <source>
        <dbReference type="Google" id="ProtNLM"/>
    </source>
</evidence>